<evidence type="ECO:0000259" key="17">
    <source>
        <dbReference type="PROSITE" id="PS50113"/>
    </source>
</evidence>
<evidence type="ECO:0000259" key="16">
    <source>
        <dbReference type="PROSITE" id="PS50112"/>
    </source>
</evidence>
<dbReference type="InterPro" id="IPR001789">
    <property type="entry name" value="Sig_transdc_resp-reg_receiver"/>
</dbReference>
<feature type="transmembrane region" description="Helical" evidence="13">
    <location>
        <begin position="80"/>
        <end position="98"/>
    </location>
</feature>
<dbReference type="Pfam" id="PF02518">
    <property type="entry name" value="HATPase_c"/>
    <property type="match status" value="1"/>
</dbReference>
<dbReference type="SUPFAM" id="SSF47384">
    <property type="entry name" value="Homodimeric domain of signal transducing histidine kinase"/>
    <property type="match status" value="1"/>
</dbReference>
<dbReference type="Gene3D" id="2.10.70.100">
    <property type="match status" value="1"/>
</dbReference>
<name>A0A328B5Z2_9CAUL</name>
<organism evidence="18 19">
    <name type="scientific">Phenylobacterium kunshanense</name>
    <dbReference type="NCBI Taxonomy" id="1445034"/>
    <lineage>
        <taxon>Bacteria</taxon>
        <taxon>Pseudomonadati</taxon>
        <taxon>Pseudomonadota</taxon>
        <taxon>Alphaproteobacteria</taxon>
        <taxon>Caulobacterales</taxon>
        <taxon>Caulobacteraceae</taxon>
        <taxon>Phenylobacterium</taxon>
    </lineage>
</organism>
<dbReference type="CDD" id="cd00082">
    <property type="entry name" value="HisKA"/>
    <property type="match status" value="1"/>
</dbReference>
<dbReference type="SUPFAM" id="SSF52172">
    <property type="entry name" value="CheY-like"/>
    <property type="match status" value="1"/>
</dbReference>
<sequence length="1226" mass="131194">MPSNGKAGSLSAPAGGEMLTRGRRTWATGQIAGATALAAAVFVTAFACILLTKELHNPAAVWLSDGIVIAVLLRQPRARWGAILGAGAIGVATANLAAGEGVVMSLGMAASNVLAMFTCAILVTRMVAQPRVDLTNPRHLPAFLIAGGVVAPMLASLAGVLVLRFLVGAPWWPTAPQWFVSESLGILLTTPAVLALGEGGLGRFLERFRSGRSYLPALTLVATLGVVFGQADYPLSFLLLPALLYCVLAWGAAGGALALLATAAVSILAAVNGLGPATFVEGGLGLKLGLSQALLASMALVMLPLTAIRVHGRRMEDAQRQALEASELAEQRLRLASQIAGIGYWRLEADAEEALWSDEAFALHGLANSGPGNAASGAVDLYSAEDRARLQQTVAQLFATGEAQELKVEIRRADNGQRRILLYKGQGQRDATGAVVALFGVVRDITDEETFLHQIEESEARYRLLADSSTDVVLKADAGVMIQYVSPSAARYGYDPDELIGKPGLSLVHPEDVDRVLAILAEVYETGEIGPTYEQAFRLRAADGSYVWMEGAPTILKDESGAITGIITPLRDVSERVAAQRELERSEARYRLITENATDIISCYGADSVFTYMSPAVTYVTGYAPEELVGRKTSEFIHPDDFARGRTLFADYMAAGPSAPPFRFEYRAYCKDGRMIWLEAHPRAVYDPETGAFVEFQDVVREITARKAIEEALAESEARYRMLAEHLTDIVSRARLSGELLYISPSVTKILGYSVEELDGVSMLPLVHPDDLAGVHAGYQEIIRGRAPEGFGITYRMKHKDGHWVWLESRPTAMRDAAGRVTGFVDLTRDVSTRVKLEDELREARDAAQAAAAVKAEFMANMSHEIRTPLTAILGFTSLLAARADLGEEERYQIGRISGAGQALLAIVNDILDFSKLEAGQMPILPKPVSPFETLSDALALFEPQAAAKGLRTRLDLAPDLPACLEIDPDRVRQILLNLIGNAVKFTDRGEVIVSAGYNGVSGRLRVSVRDTGPGMEPEEQAKLFKRFSQVDASAARRHGGTGLGLAICSGLVEAMGGAITVSSKVGRGSDFVFEIPTTQCVQPGPAEEAVQALDLSGLRVLVVDDNPVNRELAKSILAPFGAEVSEAGDGYEAIDVALDRPFDVILMDIRMPGMDGPDATLRIRAQPGPNQDTAILAFSADYDLERFGEQGGRGFDGFVRKPVELGALLGAIAACFAEEEVPAGA</sequence>
<evidence type="ECO:0000256" key="7">
    <source>
        <dbReference type="ARBA" id="ARBA00022692"/>
    </source>
</evidence>
<dbReference type="InterPro" id="IPR013655">
    <property type="entry name" value="PAS_fold_3"/>
</dbReference>
<dbReference type="PROSITE" id="PS50113">
    <property type="entry name" value="PAC"/>
    <property type="match status" value="4"/>
</dbReference>
<comment type="caution">
    <text evidence="18">The sequence shown here is derived from an EMBL/GenBank/DDBJ whole genome shotgun (WGS) entry which is preliminary data.</text>
</comment>
<dbReference type="PROSITE" id="PS50112">
    <property type="entry name" value="PAS"/>
    <property type="match status" value="3"/>
</dbReference>
<keyword evidence="7 13" id="KW-0812">Transmembrane</keyword>
<dbReference type="SMART" id="SM00387">
    <property type="entry name" value="HATPase_c"/>
    <property type="match status" value="1"/>
</dbReference>
<feature type="domain" description="Response regulatory" evidence="15">
    <location>
        <begin position="1100"/>
        <end position="1217"/>
    </location>
</feature>
<evidence type="ECO:0000313" key="19">
    <source>
        <dbReference type="Proteomes" id="UP000249524"/>
    </source>
</evidence>
<dbReference type="CDD" id="cd00130">
    <property type="entry name" value="PAS"/>
    <property type="match status" value="3"/>
</dbReference>
<accession>A0A328B5Z2</accession>
<feature type="domain" description="PAS" evidence="16">
    <location>
        <begin position="458"/>
        <end position="527"/>
    </location>
</feature>
<dbReference type="GO" id="GO:0005886">
    <property type="term" value="C:plasma membrane"/>
    <property type="evidence" value="ECO:0007669"/>
    <property type="project" value="UniProtKB-SubCell"/>
</dbReference>
<dbReference type="InterPro" id="IPR011006">
    <property type="entry name" value="CheY-like_superfamily"/>
</dbReference>
<evidence type="ECO:0000256" key="5">
    <source>
        <dbReference type="ARBA" id="ARBA00022553"/>
    </source>
</evidence>
<feature type="domain" description="Histidine kinase" evidence="14">
    <location>
        <begin position="861"/>
        <end position="1080"/>
    </location>
</feature>
<dbReference type="PROSITE" id="PS50109">
    <property type="entry name" value="HIS_KIN"/>
    <property type="match status" value="1"/>
</dbReference>
<dbReference type="Gene3D" id="3.30.565.10">
    <property type="entry name" value="Histidine kinase-like ATPase, C-terminal domain"/>
    <property type="match status" value="1"/>
</dbReference>
<evidence type="ECO:0000256" key="10">
    <source>
        <dbReference type="ARBA" id="ARBA00023012"/>
    </source>
</evidence>
<dbReference type="SMART" id="SM00091">
    <property type="entry name" value="PAS"/>
    <property type="match status" value="4"/>
</dbReference>
<evidence type="ECO:0000256" key="11">
    <source>
        <dbReference type="ARBA" id="ARBA00023136"/>
    </source>
</evidence>
<feature type="modified residue" description="4-aspartylphosphate" evidence="12">
    <location>
        <position position="1149"/>
    </location>
</feature>
<comment type="subcellular location">
    <subcellularLocation>
        <location evidence="2">Cell membrane</location>
        <topology evidence="2">Multi-pass membrane protein</topology>
    </subcellularLocation>
</comment>
<evidence type="ECO:0000259" key="14">
    <source>
        <dbReference type="PROSITE" id="PS50109"/>
    </source>
</evidence>
<feature type="domain" description="PAC" evidence="17">
    <location>
        <begin position="533"/>
        <end position="585"/>
    </location>
</feature>
<keyword evidence="4" id="KW-1003">Cell membrane</keyword>
<dbReference type="PROSITE" id="PS50110">
    <property type="entry name" value="RESPONSE_REGULATORY"/>
    <property type="match status" value="1"/>
</dbReference>
<dbReference type="InterPro" id="IPR036097">
    <property type="entry name" value="HisK_dim/P_sf"/>
</dbReference>
<feature type="domain" description="PAC" evidence="17">
    <location>
        <begin position="662"/>
        <end position="715"/>
    </location>
</feature>
<feature type="transmembrane region" description="Helical" evidence="13">
    <location>
        <begin position="31"/>
        <end position="52"/>
    </location>
</feature>
<dbReference type="PRINTS" id="PR00344">
    <property type="entry name" value="BCTRLSENSOR"/>
</dbReference>
<dbReference type="Pfam" id="PF00512">
    <property type="entry name" value="HisKA"/>
    <property type="match status" value="1"/>
</dbReference>
<reference evidence="18 19" key="1">
    <citation type="submission" date="2018-05" db="EMBL/GenBank/DDBJ databases">
        <authorList>
            <person name="Lanie J.A."/>
            <person name="Ng W.-L."/>
            <person name="Kazmierczak K.M."/>
            <person name="Andrzejewski T.M."/>
            <person name="Davidsen T.M."/>
            <person name="Wayne K.J."/>
            <person name="Tettelin H."/>
            <person name="Glass J.I."/>
            <person name="Rusch D."/>
            <person name="Podicherti R."/>
            <person name="Tsui H.-C.T."/>
            <person name="Winkler M.E."/>
        </authorList>
    </citation>
    <scope>NUCLEOTIDE SEQUENCE [LARGE SCALE GENOMIC DNA]</scope>
    <source>
        <strain evidence="18 19">BUT-10</strain>
    </source>
</reference>
<dbReference type="InterPro" id="IPR005467">
    <property type="entry name" value="His_kinase_dom"/>
</dbReference>
<dbReference type="FunFam" id="3.30.565.10:FF:000010">
    <property type="entry name" value="Sensor histidine kinase RcsC"/>
    <property type="match status" value="1"/>
</dbReference>
<dbReference type="CDD" id="cd16922">
    <property type="entry name" value="HATPase_EvgS-ArcB-TorS-like"/>
    <property type="match status" value="1"/>
</dbReference>
<dbReference type="SUPFAM" id="SSF55874">
    <property type="entry name" value="ATPase domain of HSP90 chaperone/DNA topoisomerase II/histidine kinase"/>
    <property type="match status" value="1"/>
</dbReference>
<dbReference type="SMART" id="SM00388">
    <property type="entry name" value="HisKA"/>
    <property type="match status" value="1"/>
</dbReference>
<evidence type="ECO:0000256" key="12">
    <source>
        <dbReference type="PROSITE-ProRule" id="PRU00169"/>
    </source>
</evidence>
<dbReference type="Pfam" id="PF05231">
    <property type="entry name" value="MASE1"/>
    <property type="match status" value="1"/>
</dbReference>
<evidence type="ECO:0000256" key="8">
    <source>
        <dbReference type="ARBA" id="ARBA00022777"/>
    </source>
</evidence>
<evidence type="ECO:0000256" key="9">
    <source>
        <dbReference type="ARBA" id="ARBA00022989"/>
    </source>
</evidence>
<dbReference type="AlphaFoldDB" id="A0A328B5Z2"/>
<feature type="transmembrane region" description="Helical" evidence="13">
    <location>
        <begin position="213"/>
        <end position="230"/>
    </location>
</feature>
<feature type="domain" description="PAC" evidence="17">
    <location>
        <begin position="791"/>
        <end position="843"/>
    </location>
</feature>
<evidence type="ECO:0000256" key="13">
    <source>
        <dbReference type="SAM" id="Phobius"/>
    </source>
</evidence>
<feature type="transmembrane region" description="Helical" evidence="13">
    <location>
        <begin position="242"/>
        <end position="272"/>
    </location>
</feature>
<dbReference type="SUPFAM" id="SSF55785">
    <property type="entry name" value="PYP-like sensor domain (PAS domain)"/>
    <property type="match status" value="4"/>
</dbReference>
<gene>
    <name evidence="18" type="ORF">DJ019_18150</name>
</gene>
<dbReference type="InterPro" id="IPR004358">
    <property type="entry name" value="Sig_transdc_His_kin-like_C"/>
</dbReference>
<keyword evidence="10" id="KW-0902">Two-component regulatory system</keyword>
<dbReference type="SMART" id="SM00086">
    <property type="entry name" value="PAC"/>
    <property type="match status" value="4"/>
</dbReference>
<dbReference type="GO" id="GO:0000155">
    <property type="term" value="F:phosphorelay sensor kinase activity"/>
    <property type="evidence" value="ECO:0007669"/>
    <property type="project" value="InterPro"/>
</dbReference>
<dbReference type="Pfam" id="PF08447">
    <property type="entry name" value="PAS_3"/>
    <property type="match status" value="3"/>
</dbReference>
<feature type="domain" description="PAC" evidence="17">
    <location>
        <begin position="404"/>
        <end position="457"/>
    </location>
</feature>
<feature type="transmembrane region" description="Helical" evidence="13">
    <location>
        <begin position="140"/>
        <end position="166"/>
    </location>
</feature>
<evidence type="ECO:0000313" key="18">
    <source>
        <dbReference type="EMBL" id="RAK62780.1"/>
    </source>
</evidence>
<evidence type="ECO:0000256" key="6">
    <source>
        <dbReference type="ARBA" id="ARBA00022679"/>
    </source>
</evidence>
<dbReference type="SMART" id="SM00448">
    <property type="entry name" value="REC"/>
    <property type="match status" value="1"/>
</dbReference>
<dbReference type="Pfam" id="PF00072">
    <property type="entry name" value="Response_reg"/>
    <property type="match status" value="1"/>
</dbReference>
<keyword evidence="5 12" id="KW-0597">Phosphoprotein</keyword>
<dbReference type="EC" id="2.7.13.3" evidence="3"/>
<dbReference type="InterPro" id="IPR003594">
    <property type="entry name" value="HATPase_dom"/>
</dbReference>
<feature type="domain" description="PAS" evidence="16">
    <location>
        <begin position="716"/>
        <end position="786"/>
    </location>
</feature>
<dbReference type="EMBL" id="QFYS01000010">
    <property type="protein sequence ID" value="RAK62780.1"/>
    <property type="molecule type" value="Genomic_DNA"/>
</dbReference>
<feature type="domain" description="PAS" evidence="16">
    <location>
        <begin position="586"/>
        <end position="656"/>
    </location>
</feature>
<dbReference type="NCBIfam" id="TIGR00229">
    <property type="entry name" value="sensory_box"/>
    <property type="match status" value="3"/>
</dbReference>
<dbReference type="Gene3D" id="3.40.50.2300">
    <property type="match status" value="1"/>
</dbReference>
<dbReference type="Gene3D" id="1.10.287.130">
    <property type="match status" value="1"/>
</dbReference>
<evidence type="ECO:0000259" key="15">
    <source>
        <dbReference type="PROSITE" id="PS50110"/>
    </source>
</evidence>
<feature type="transmembrane region" description="Helical" evidence="13">
    <location>
        <begin position="104"/>
        <end position="128"/>
    </location>
</feature>
<keyword evidence="6" id="KW-0808">Transferase</keyword>
<evidence type="ECO:0000256" key="3">
    <source>
        <dbReference type="ARBA" id="ARBA00012438"/>
    </source>
</evidence>
<evidence type="ECO:0000256" key="4">
    <source>
        <dbReference type="ARBA" id="ARBA00022475"/>
    </source>
</evidence>
<dbReference type="InterPro" id="IPR000700">
    <property type="entry name" value="PAS-assoc_C"/>
</dbReference>
<protein>
    <recommendedName>
        <fullName evidence="3">histidine kinase</fullName>
        <ecNumber evidence="3">2.7.13.3</ecNumber>
    </recommendedName>
</protein>
<feature type="transmembrane region" description="Helical" evidence="13">
    <location>
        <begin position="178"/>
        <end position="201"/>
    </location>
</feature>
<dbReference type="Gene3D" id="3.30.450.20">
    <property type="entry name" value="PAS domain"/>
    <property type="match status" value="4"/>
</dbReference>
<dbReference type="CDD" id="cd17546">
    <property type="entry name" value="REC_hyHK_CKI1_RcsC-like"/>
    <property type="match status" value="1"/>
</dbReference>
<keyword evidence="11 13" id="KW-0472">Membrane</keyword>
<feature type="transmembrane region" description="Helical" evidence="13">
    <location>
        <begin position="284"/>
        <end position="305"/>
    </location>
</feature>
<evidence type="ECO:0000256" key="1">
    <source>
        <dbReference type="ARBA" id="ARBA00000085"/>
    </source>
</evidence>
<keyword evidence="19" id="KW-1185">Reference proteome</keyword>
<dbReference type="InterPro" id="IPR036890">
    <property type="entry name" value="HATPase_C_sf"/>
</dbReference>
<keyword evidence="8" id="KW-0418">Kinase</keyword>
<dbReference type="OrthoDB" id="9801651at2"/>
<dbReference type="PANTHER" id="PTHR43047:SF64">
    <property type="entry name" value="HISTIDINE KINASE CONTAINING CHEY-HOMOLOGOUS RECEIVER DOMAIN AND PAS DOMAIN-RELATED"/>
    <property type="match status" value="1"/>
</dbReference>
<dbReference type="InterPro" id="IPR000014">
    <property type="entry name" value="PAS"/>
</dbReference>
<proteinExistence type="predicted"/>
<dbReference type="Proteomes" id="UP000249524">
    <property type="component" value="Unassembled WGS sequence"/>
</dbReference>
<dbReference type="InterPro" id="IPR001610">
    <property type="entry name" value="PAC"/>
</dbReference>
<dbReference type="PANTHER" id="PTHR43047">
    <property type="entry name" value="TWO-COMPONENT HISTIDINE PROTEIN KINASE"/>
    <property type="match status" value="1"/>
</dbReference>
<comment type="catalytic activity">
    <reaction evidence="1">
        <text>ATP + protein L-histidine = ADP + protein N-phospho-L-histidine.</text>
        <dbReference type="EC" id="2.7.13.3"/>
    </reaction>
</comment>
<dbReference type="InterPro" id="IPR003661">
    <property type="entry name" value="HisK_dim/P_dom"/>
</dbReference>
<keyword evidence="9 13" id="KW-1133">Transmembrane helix</keyword>
<dbReference type="InterPro" id="IPR007895">
    <property type="entry name" value="MASE1"/>
</dbReference>
<dbReference type="InterPro" id="IPR035965">
    <property type="entry name" value="PAS-like_dom_sf"/>
</dbReference>
<evidence type="ECO:0000256" key="2">
    <source>
        <dbReference type="ARBA" id="ARBA00004651"/>
    </source>
</evidence>